<protein>
    <submittedName>
        <fullName evidence="2">Antibiotic biosynthesis monooxygenase</fullName>
    </submittedName>
</protein>
<gene>
    <name evidence="2" type="ORF">C8D87_105302</name>
</gene>
<dbReference type="EMBL" id="QLTT01000005">
    <property type="protein sequence ID" value="RAS64809.1"/>
    <property type="molecule type" value="Genomic_DNA"/>
</dbReference>
<feature type="domain" description="ABM" evidence="1">
    <location>
        <begin position="116"/>
        <end position="180"/>
    </location>
</feature>
<organism evidence="2 3">
    <name type="scientific">Lentzea atacamensis</name>
    <dbReference type="NCBI Taxonomy" id="531938"/>
    <lineage>
        <taxon>Bacteria</taxon>
        <taxon>Bacillati</taxon>
        <taxon>Actinomycetota</taxon>
        <taxon>Actinomycetes</taxon>
        <taxon>Pseudonocardiales</taxon>
        <taxon>Pseudonocardiaceae</taxon>
        <taxon>Lentzea</taxon>
    </lineage>
</organism>
<dbReference type="InterPro" id="IPR007138">
    <property type="entry name" value="ABM_dom"/>
</dbReference>
<name>A0ABX9E619_9PSEU</name>
<evidence type="ECO:0000259" key="1">
    <source>
        <dbReference type="Pfam" id="PF03992"/>
    </source>
</evidence>
<dbReference type="Pfam" id="PF03992">
    <property type="entry name" value="ABM"/>
    <property type="match status" value="1"/>
</dbReference>
<dbReference type="InterPro" id="IPR011008">
    <property type="entry name" value="Dimeric_a/b-barrel"/>
</dbReference>
<keyword evidence="3" id="KW-1185">Reference proteome</keyword>
<accession>A0ABX9E619</accession>
<reference evidence="2 3" key="1">
    <citation type="submission" date="2018-06" db="EMBL/GenBank/DDBJ databases">
        <title>Genomic Encyclopedia of Type Strains, Phase IV (KMG-IV): sequencing the most valuable type-strain genomes for metagenomic binning, comparative biology and taxonomic classification.</title>
        <authorList>
            <person name="Goeker M."/>
        </authorList>
    </citation>
    <scope>NUCLEOTIDE SEQUENCE [LARGE SCALE GENOMIC DNA]</scope>
    <source>
        <strain evidence="2 3">DSM 45479</strain>
    </source>
</reference>
<evidence type="ECO:0000313" key="3">
    <source>
        <dbReference type="Proteomes" id="UP000248714"/>
    </source>
</evidence>
<dbReference type="RefSeq" id="WP_112228455.1">
    <property type="nucleotide sequence ID" value="NZ_QLTT01000005.1"/>
</dbReference>
<sequence>MSTADRLPDVSRPDAGLAVISPMYVGGSQQQSTVADEALARWTRTPAPQGLVSLNVFTSLDNEALLAYAQWTDDDEYSAYIRTAARGPLDLVDAVRYRLFRSMSDAAGEPGCVITATFDVDGPERQRHIVDALADAASRADPFPGALAAHFHLSVDGTRVLNYAEWTSLEAHDRAVDNAELDEIYRISLETPGVRATRGRAYRLHGALHTS</sequence>
<dbReference type="Gene3D" id="3.30.70.100">
    <property type="match status" value="2"/>
</dbReference>
<dbReference type="SUPFAM" id="SSF54909">
    <property type="entry name" value="Dimeric alpha+beta barrel"/>
    <property type="match status" value="1"/>
</dbReference>
<keyword evidence="2" id="KW-0503">Monooxygenase</keyword>
<keyword evidence="2" id="KW-0560">Oxidoreductase</keyword>
<evidence type="ECO:0000313" key="2">
    <source>
        <dbReference type="EMBL" id="RAS64809.1"/>
    </source>
</evidence>
<comment type="caution">
    <text evidence="2">The sequence shown here is derived from an EMBL/GenBank/DDBJ whole genome shotgun (WGS) entry which is preliminary data.</text>
</comment>
<dbReference type="GO" id="GO:0004497">
    <property type="term" value="F:monooxygenase activity"/>
    <property type="evidence" value="ECO:0007669"/>
    <property type="project" value="UniProtKB-KW"/>
</dbReference>
<proteinExistence type="predicted"/>
<dbReference type="Proteomes" id="UP000248714">
    <property type="component" value="Unassembled WGS sequence"/>
</dbReference>